<dbReference type="Proteomes" id="UP001301140">
    <property type="component" value="Unassembled WGS sequence"/>
</dbReference>
<accession>A0AAP3XT90</accession>
<dbReference type="PANTHER" id="PTHR18964:SF149">
    <property type="entry name" value="BIFUNCTIONAL UDP-N-ACETYLGLUCOSAMINE 2-EPIMERASE_N-ACETYLMANNOSAMINE KINASE"/>
    <property type="match status" value="1"/>
</dbReference>
<comment type="similarity">
    <text evidence="1">Belongs to the ROK (NagC/XylR) family.</text>
</comment>
<comment type="caution">
    <text evidence="2">The sequence shown here is derived from an EMBL/GenBank/DDBJ whole genome shotgun (WGS) entry which is preliminary data.</text>
</comment>
<evidence type="ECO:0000313" key="2">
    <source>
        <dbReference type="EMBL" id="MDF1587297.1"/>
    </source>
</evidence>
<name>A0AAP3XT90_9PROT</name>
<reference evidence="2 3" key="1">
    <citation type="submission" date="2023-03" db="EMBL/GenBank/DDBJ databases">
        <title>YIM 152171 draft genome.</title>
        <authorList>
            <person name="Yang Z."/>
        </authorList>
    </citation>
    <scope>NUCLEOTIDE SEQUENCE [LARGE SCALE GENOMIC DNA]</scope>
    <source>
        <strain evidence="2 3">YIM 152171</strain>
    </source>
</reference>
<gene>
    <name evidence="2" type="ORF">PZ740_13000</name>
</gene>
<sequence>MLPLLRLDPMAQAPRGRTRELLRVYQAVAQGRASSRRDLAQGLGLRSSTVSALVGELAEDRFLLETASGAGGRGRPALSLLANAFRYGAVLIQAQSQAFRGQAVNLAGQTMRERTIAVPADAGNEEIVAALRGLRDELLPALPPGCEPAGLALSLSGVLDTPTRSWVFSSRWPRMKDLSLDAALRSNLPLVLGRNLDTELAARIEQAQPPDEAVLLLHWGYGIGASYASHGEIVNGARGRFCEVGHWRLGLGRGRPCRCGDSDCLETVAALWALAPALAERLGPLPVEEPAFARAARELDLLAHEPVERALVEVVRVLANLCRLLFPERIVVTGPFIANAALWQRFIERFGAMPRMRGLPVPVLVPGERSADLEAAGTLRPLMTRTFLAGIQRLEGHG</sequence>
<dbReference type="Pfam" id="PF00480">
    <property type="entry name" value="ROK"/>
    <property type="match status" value="1"/>
</dbReference>
<dbReference type="InterPro" id="IPR043129">
    <property type="entry name" value="ATPase_NBD"/>
</dbReference>
<proteinExistence type="inferred from homology"/>
<dbReference type="Gene3D" id="1.10.10.10">
    <property type="entry name" value="Winged helix-like DNA-binding domain superfamily/Winged helix DNA-binding domain"/>
    <property type="match status" value="1"/>
</dbReference>
<organism evidence="2 3">
    <name type="scientific">Marinimicrococcus flavescens</name>
    <dbReference type="NCBI Taxonomy" id="3031815"/>
    <lineage>
        <taxon>Bacteria</taxon>
        <taxon>Pseudomonadati</taxon>
        <taxon>Pseudomonadota</taxon>
        <taxon>Alphaproteobacteria</taxon>
        <taxon>Geminicoccales</taxon>
        <taxon>Geminicoccaceae</taxon>
        <taxon>Marinimicrococcus</taxon>
    </lineage>
</organism>
<dbReference type="InterPro" id="IPR000600">
    <property type="entry name" value="ROK"/>
</dbReference>
<dbReference type="InterPro" id="IPR036390">
    <property type="entry name" value="WH_DNA-bd_sf"/>
</dbReference>
<dbReference type="Gene3D" id="3.30.420.40">
    <property type="match status" value="2"/>
</dbReference>
<protein>
    <submittedName>
        <fullName evidence="2">ROK family protein</fullName>
    </submittedName>
</protein>
<dbReference type="EMBL" id="JARGEQ010000126">
    <property type="protein sequence ID" value="MDF1587297.1"/>
    <property type="molecule type" value="Genomic_DNA"/>
</dbReference>
<evidence type="ECO:0000313" key="3">
    <source>
        <dbReference type="Proteomes" id="UP001301140"/>
    </source>
</evidence>
<evidence type="ECO:0000256" key="1">
    <source>
        <dbReference type="ARBA" id="ARBA00006479"/>
    </source>
</evidence>
<dbReference type="SUPFAM" id="SSF53067">
    <property type="entry name" value="Actin-like ATPase domain"/>
    <property type="match status" value="2"/>
</dbReference>
<dbReference type="AlphaFoldDB" id="A0AAP3XT90"/>
<keyword evidence="3" id="KW-1185">Reference proteome</keyword>
<dbReference type="SUPFAM" id="SSF46785">
    <property type="entry name" value="Winged helix' DNA-binding domain"/>
    <property type="match status" value="1"/>
</dbReference>
<dbReference type="RefSeq" id="WP_327789714.1">
    <property type="nucleotide sequence ID" value="NZ_JARGEQ010000126.1"/>
</dbReference>
<dbReference type="InterPro" id="IPR036388">
    <property type="entry name" value="WH-like_DNA-bd_sf"/>
</dbReference>
<dbReference type="PANTHER" id="PTHR18964">
    <property type="entry name" value="ROK (REPRESSOR, ORF, KINASE) FAMILY"/>
    <property type="match status" value="1"/>
</dbReference>